<feature type="domain" description="Ig-like" evidence="26">
    <location>
        <begin position="522"/>
        <end position="614"/>
    </location>
</feature>
<dbReference type="InterPro" id="IPR003598">
    <property type="entry name" value="Ig_sub2"/>
</dbReference>
<evidence type="ECO:0000259" key="26">
    <source>
        <dbReference type="PROSITE" id="PS50835"/>
    </source>
</evidence>
<protein>
    <recommendedName>
        <fullName evidence="21">Neural cell adhesion molecule L1-like protein</fullName>
    </recommendedName>
    <alternativeName>
        <fullName evidence="22">Close homolog of L1</fullName>
    </alternativeName>
</protein>
<keyword evidence="16 24" id="KW-0472">Membrane</keyword>
<evidence type="ECO:0000256" key="13">
    <source>
        <dbReference type="ARBA" id="ARBA00022889"/>
    </source>
</evidence>
<evidence type="ECO:0000256" key="8">
    <source>
        <dbReference type="ARBA" id="ARBA00022553"/>
    </source>
</evidence>
<dbReference type="InterPro" id="IPR026966">
    <property type="entry name" value="Neurofascin/L1/NrCAM_C"/>
</dbReference>
<keyword evidence="9 24" id="KW-0812">Transmembrane</keyword>
<keyword evidence="19" id="KW-0393">Immunoglobulin domain</keyword>
<dbReference type="Pfam" id="PF00047">
    <property type="entry name" value="ig"/>
    <property type="match status" value="1"/>
</dbReference>
<dbReference type="SUPFAM" id="SSF49265">
    <property type="entry name" value="Fibronectin type III"/>
    <property type="match status" value="2"/>
</dbReference>
<dbReference type="PANTHER" id="PTHR44170:SF45">
    <property type="entry name" value="NEURAL CELL ADHESION MOLECULE L1-LIKE PROTEIN ISOFORM X1"/>
    <property type="match status" value="1"/>
</dbReference>
<feature type="domain" description="Ig-like" evidence="26">
    <location>
        <begin position="429"/>
        <end position="517"/>
    </location>
</feature>
<dbReference type="Proteomes" id="UP000593571">
    <property type="component" value="Unassembled WGS sequence"/>
</dbReference>
<dbReference type="FunFam" id="2.60.40.10:FF:000367">
    <property type="entry name" value="Neural cell adhesion molecule L1-like protein"/>
    <property type="match status" value="1"/>
</dbReference>
<dbReference type="InterPro" id="IPR003961">
    <property type="entry name" value="FN3_dom"/>
</dbReference>
<dbReference type="Gene3D" id="2.60.40.10">
    <property type="entry name" value="Immunoglobulins"/>
    <property type="match status" value="10"/>
</dbReference>
<feature type="region of interest" description="Disordered" evidence="23">
    <location>
        <begin position="1194"/>
        <end position="1216"/>
    </location>
</feature>
<dbReference type="FunFam" id="2.60.40.10:FF:000057">
    <property type="entry name" value="neural cell adhesion molecule L1"/>
    <property type="match status" value="1"/>
</dbReference>
<dbReference type="Pfam" id="PF13882">
    <property type="entry name" value="Bravo_FIGEY"/>
    <property type="match status" value="1"/>
</dbReference>
<sequence length="1216" mass="133021">MGPFGRVMARLAGRGHSVLALAFFLVQLSAATEIPPSVQQVPTITKQSKVQVAFPFDEYFQIECEAKGNPEPTFTWTKDDKPFHLSDPQITVSNNSGTFRISNNGHVSHFQGKYRCFATNKLGVAMSEEIEFIVPNVPKFPKEKIEPLEVEEGDAVVLPCHPPKGLPPLHVYWMNIELEHVAQDNRVHVSQQGDLYFANVEERDSRSDYCCFAAFPRLRTIVQKVPMKLTVRGSNSIKQRKPRLLLPPAERGPESSVTVLKGGALLLECFAEGLPTPQVDWEKIGGDLPKGRETKENYGKTLKIENVSYEDKGTYRCTASNALGTASHGFHVTVEEPPRWTRRPRGGVFSSGSSGILLCEAEGEPEPIVRWTVNGAPLEQSPFAGDVVSPREVSFTNLQPNHTAVYQCEATNVHGTILASANVDVVDIPPLIQTEDDVKYAAVAGASVSLHCEFFASPEATVSWQKADEAQPLEGGRYHTHGNGTLQISETSQDDAGAYSCWVENAKGKTAVTASLDVRNATELRISPESPRVPRSHTLELHCESRCDSHLRHSLKLTWRTGGEAFGGNGTDDGRITVDGANLTVSNVTEEDEGVYICSAQTALDSVTEETRVTVLDVPDPPESLRLSERHNRSVRLTWEAGDAHNSDISEYIIEFEGNKEDPGRWEELARVRGEETTALLALAPYVAYQFRVSAVNEVGRSPPSRPSERHETPPAAPDKNPQNIRVQASQPKEMIIKWEPLRPMEQNGPGLEYRVTWRPQGAPVEREEETVTNHTLRVMTSSVYAPYEVQVQAVNHLGAGPAPQAVVLYSGEDYPDAAPEIRGVDVINSTLARVTWSAVPKDSVRGRLRGYQINWWKTKSLLDGRTHPKRVNVLRFAGQRNSGMLPTLEAFSEFRLTVSAYNSRGAGPESEPHAFRTPEGVPGQPAFLKVVQIDKDTATLSWGPPQTPNGNVTGYVLQYQIINDTYEVGELSDVNVTSPSKPSRRLSGLSPATRYKFYVRACTSRGCGSPATEEGVTAGDSSKSFGKISEGVNITQKLHPVEVFEPGAEHIVRLSTKNWVDNNSIFEDVIETRGRGYAGLYDDIAAQGWFIGLMVAVAVLTLALLTVCFVKRNRGGKYSVKEKEDLHPDPEIQSGKDETFGDYSDSDEKPLKGSVRSLARGTGTTGSADSLAAYGDGDHGLFSEDGSFIGAYAGRGEKGPGDSGGGVSVPFPPRA</sequence>
<feature type="domain" description="Ig-like" evidence="26">
    <location>
        <begin position="135"/>
        <end position="230"/>
    </location>
</feature>
<feature type="domain" description="Ig-like" evidence="26">
    <location>
        <begin position="242"/>
        <end position="333"/>
    </location>
</feature>
<evidence type="ECO:0000256" key="23">
    <source>
        <dbReference type="SAM" id="MobiDB-lite"/>
    </source>
</evidence>
<dbReference type="SMART" id="SM00408">
    <property type="entry name" value="IGc2"/>
    <property type="match status" value="5"/>
</dbReference>
<evidence type="ECO:0000256" key="3">
    <source>
        <dbReference type="ARBA" id="ARBA00008588"/>
    </source>
</evidence>
<evidence type="ECO:0000256" key="19">
    <source>
        <dbReference type="ARBA" id="ARBA00023319"/>
    </source>
</evidence>
<keyword evidence="13" id="KW-0130">Cell adhesion</keyword>
<keyword evidence="18" id="KW-0325">Glycoprotein</keyword>
<feature type="signal peptide" evidence="25">
    <location>
        <begin position="1"/>
        <end position="31"/>
    </location>
</feature>
<organism evidence="28 29">
    <name type="scientific">Rousettus aegyptiacus</name>
    <name type="common">Egyptian fruit bat</name>
    <name type="synonym">Pteropus aegyptiacus</name>
    <dbReference type="NCBI Taxonomy" id="9407"/>
    <lineage>
        <taxon>Eukaryota</taxon>
        <taxon>Metazoa</taxon>
        <taxon>Chordata</taxon>
        <taxon>Craniata</taxon>
        <taxon>Vertebrata</taxon>
        <taxon>Euteleostomi</taxon>
        <taxon>Mammalia</taxon>
        <taxon>Eutheria</taxon>
        <taxon>Laurasiatheria</taxon>
        <taxon>Chiroptera</taxon>
        <taxon>Yinpterochiroptera</taxon>
        <taxon>Pteropodoidea</taxon>
        <taxon>Pteropodidae</taxon>
        <taxon>Rousettinae</taxon>
        <taxon>Rousettus</taxon>
    </lineage>
</organism>
<dbReference type="FunFam" id="2.60.40.10:FF:000768">
    <property type="entry name" value="Neural cell adhesion molecule L1-like protein"/>
    <property type="match status" value="1"/>
</dbReference>
<dbReference type="GO" id="GO:0007420">
    <property type="term" value="P:brain development"/>
    <property type="evidence" value="ECO:0007669"/>
    <property type="project" value="TreeGrafter"/>
</dbReference>
<keyword evidence="4" id="KW-0217">Developmental protein</keyword>
<keyword evidence="7" id="KW-0272">Extracellular matrix</keyword>
<feature type="region of interest" description="Disordered" evidence="23">
    <location>
        <begin position="1122"/>
        <end position="1171"/>
    </location>
</feature>
<dbReference type="InterPro" id="IPR013151">
    <property type="entry name" value="Immunoglobulin_dom"/>
</dbReference>
<keyword evidence="17" id="KW-1015">Disulfide bond</keyword>
<dbReference type="FunFam" id="2.60.40.10:FF:000535">
    <property type="entry name" value="neural cell adhesion molecule L1-like protein isoform X1"/>
    <property type="match status" value="1"/>
</dbReference>
<comment type="similarity">
    <text evidence="3">Belongs to the immunoglobulin superfamily. L1/neurofascin/NgCAM family.</text>
</comment>
<dbReference type="GO" id="GO:0030424">
    <property type="term" value="C:axon"/>
    <property type="evidence" value="ECO:0007669"/>
    <property type="project" value="TreeGrafter"/>
</dbReference>
<evidence type="ECO:0000256" key="9">
    <source>
        <dbReference type="ARBA" id="ARBA00022692"/>
    </source>
</evidence>
<comment type="subcellular location">
    <subcellularLocation>
        <location evidence="1">Cell membrane</location>
        <topology evidence="1">Single-pass type I membrane protein</topology>
    </subcellularLocation>
    <subcellularLocation>
        <location evidence="2">Secreted</location>
        <location evidence="2">Extracellular space</location>
        <location evidence="2">Extracellular matrix</location>
    </subcellularLocation>
</comment>
<feature type="chain" id="PRO_5029555549" description="Neural cell adhesion molecule L1-like protein" evidence="25">
    <location>
        <begin position="32"/>
        <end position="1216"/>
    </location>
</feature>
<keyword evidence="11" id="KW-0677">Repeat</keyword>
<feature type="domain" description="Fibronectin type-III" evidence="27">
    <location>
        <begin position="925"/>
        <end position="1022"/>
    </location>
</feature>
<dbReference type="FunFam" id="2.60.40.10:FF:000005">
    <property type="entry name" value="Neuronal cell adhesion molecule"/>
    <property type="match status" value="1"/>
</dbReference>
<dbReference type="InterPro" id="IPR013783">
    <property type="entry name" value="Ig-like_fold"/>
</dbReference>
<evidence type="ECO:0000256" key="4">
    <source>
        <dbReference type="ARBA" id="ARBA00022473"/>
    </source>
</evidence>
<dbReference type="AlphaFoldDB" id="A0A7J8HNZ1"/>
<comment type="caution">
    <text evidence="28">The sequence shown here is derived from an EMBL/GenBank/DDBJ whole genome shotgun (WGS) entry which is preliminary data.</text>
</comment>
<dbReference type="InterPro" id="IPR003599">
    <property type="entry name" value="Ig_sub"/>
</dbReference>
<dbReference type="Pfam" id="PF07679">
    <property type="entry name" value="I-set"/>
    <property type="match status" value="2"/>
</dbReference>
<evidence type="ECO:0000256" key="18">
    <source>
        <dbReference type="ARBA" id="ARBA00023180"/>
    </source>
</evidence>
<reference evidence="28 29" key="1">
    <citation type="journal article" date="2020" name="Nature">
        <title>Six reference-quality genomes reveal evolution of bat adaptations.</title>
        <authorList>
            <person name="Jebb D."/>
            <person name="Huang Z."/>
            <person name="Pippel M."/>
            <person name="Hughes G.M."/>
            <person name="Lavrichenko K."/>
            <person name="Devanna P."/>
            <person name="Winkler S."/>
            <person name="Jermiin L.S."/>
            <person name="Skirmuntt E.C."/>
            <person name="Katzourakis A."/>
            <person name="Burkitt-Gray L."/>
            <person name="Ray D.A."/>
            <person name="Sullivan K.A.M."/>
            <person name="Roscito J.G."/>
            <person name="Kirilenko B.M."/>
            <person name="Davalos L.M."/>
            <person name="Corthals A.P."/>
            <person name="Power M.L."/>
            <person name="Jones G."/>
            <person name="Ransome R.D."/>
            <person name="Dechmann D.K.N."/>
            <person name="Locatelli A.G."/>
            <person name="Puechmaille S.J."/>
            <person name="Fedrigo O."/>
            <person name="Jarvis E.D."/>
            <person name="Hiller M."/>
            <person name="Vernes S.C."/>
            <person name="Myers E.W."/>
            <person name="Teeling E.C."/>
        </authorList>
    </citation>
    <scope>NUCLEOTIDE SEQUENCE [LARGE SCALE GENOMIC DNA]</scope>
    <source>
        <strain evidence="28">MRouAeg1</strain>
        <tissue evidence="28">Muscle</tissue>
    </source>
</reference>
<name>A0A7J8HNZ1_ROUAE</name>
<dbReference type="InterPro" id="IPR013098">
    <property type="entry name" value="Ig_I-set"/>
</dbReference>
<dbReference type="PROSITE" id="PS50853">
    <property type="entry name" value="FN3"/>
    <property type="match status" value="4"/>
</dbReference>
<evidence type="ECO:0000256" key="7">
    <source>
        <dbReference type="ARBA" id="ARBA00022530"/>
    </source>
</evidence>
<dbReference type="FunFam" id="2.60.40.10:FF:000418">
    <property type="entry name" value="Neural cell adhesion molecule L1-like protein"/>
    <property type="match status" value="1"/>
</dbReference>
<dbReference type="EMBL" id="JACASE010000004">
    <property type="protein sequence ID" value="KAF6473615.1"/>
    <property type="molecule type" value="Genomic_DNA"/>
</dbReference>
<keyword evidence="14" id="KW-0524">Neurogenesis</keyword>
<dbReference type="InterPro" id="IPR036116">
    <property type="entry name" value="FN3_sf"/>
</dbReference>
<proteinExistence type="inferred from homology"/>
<keyword evidence="5" id="KW-1003">Cell membrane</keyword>
<feature type="compositionally biased region" description="Basic and acidic residues" evidence="23">
    <location>
        <begin position="1122"/>
        <end position="1140"/>
    </location>
</feature>
<dbReference type="FunFam" id="2.60.40.10:FF:000063">
    <property type="entry name" value="neural cell adhesion molecule L1"/>
    <property type="match status" value="1"/>
</dbReference>
<feature type="domain" description="Fibronectin type-III" evidence="27">
    <location>
        <begin position="721"/>
        <end position="814"/>
    </location>
</feature>
<evidence type="ECO:0000256" key="20">
    <source>
        <dbReference type="ARBA" id="ARBA00062194"/>
    </source>
</evidence>
<dbReference type="CDD" id="cd05845">
    <property type="entry name" value="IgI_2_L1-CAM_like"/>
    <property type="match status" value="1"/>
</dbReference>
<dbReference type="Pfam" id="PF00041">
    <property type="entry name" value="fn3"/>
    <property type="match status" value="4"/>
</dbReference>
<dbReference type="GO" id="GO:0007411">
    <property type="term" value="P:axon guidance"/>
    <property type="evidence" value="ECO:0007669"/>
    <property type="project" value="TreeGrafter"/>
</dbReference>
<keyword evidence="6" id="KW-0964">Secreted</keyword>
<feature type="domain" description="Fibronectin type-III" evidence="27">
    <location>
        <begin position="621"/>
        <end position="716"/>
    </location>
</feature>
<feature type="domain" description="Ig-like" evidence="26">
    <location>
        <begin position="36"/>
        <end position="131"/>
    </location>
</feature>
<evidence type="ECO:0000313" key="29">
    <source>
        <dbReference type="Proteomes" id="UP000593571"/>
    </source>
</evidence>
<evidence type="ECO:0000256" key="14">
    <source>
        <dbReference type="ARBA" id="ARBA00022902"/>
    </source>
</evidence>
<keyword evidence="8" id="KW-0597">Phosphoprotein</keyword>
<dbReference type="PANTHER" id="PTHR44170">
    <property type="entry name" value="PROTEIN SIDEKICK"/>
    <property type="match status" value="1"/>
</dbReference>
<evidence type="ECO:0000256" key="1">
    <source>
        <dbReference type="ARBA" id="ARBA00004251"/>
    </source>
</evidence>
<dbReference type="SUPFAM" id="SSF48726">
    <property type="entry name" value="Immunoglobulin"/>
    <property type="match status" value="6"/>
</dbReference>
<dbReference type="GO" id="GO:0098632">
    <property type="term" value="F:cell-cell adhesion mediator activity"/>
    <property type="evidence" value="ECO:0007669"/>
    <property type="project" value="TreeGrafter"/>
</dbReference>
<evidence type="ECO:0000256" key="22">
    <source>
        <dbReference type="ARBA" id="ARBA00082292"/>
    </source>
</evidence>
<keyword evidence="29" id="KW-1185">Reference proteome</keyword>
<evidence type="ECO:0000256" key="16">
    <source>
        <dbReference type="ARBA" id="ARBA00023136"/>
    </source>
</evidence>
<accession>A0A7J8HNZ1</accession>
<dbReference type="InterPro" id="IPR007110">
    <property type="entry name" value="Ig-like_dom"/>
</dbReference>
<evidence type="ECO:0000256" key="2">
    <source>
        <dbReference type="ARBA" id="ARBA00004498"/>
    </source>
</evidence>
<dbReference type="FunFam" id="2.60.40.10:FF:000742">
    <property type="entry name" value="neural cell adhesion molecule L1-like protein isoform X2"/>
    <property type="match status" value="1"/>
</dbReference>
<evidence type="ECO:0000256" key="10">
    <source>
        <dbReference type="ARBA" id="ARBA00022729"/>
    </source>
</evidence>
<feature type="region of interest" description="Disordered" evidence="23">
    <location>
        <begin position="698"/>
        <end position="727"/>
    </location>
</feature>
<dbReference type="InterPro" id="IPR036179">
    <property type="entry name" value="Ig-like_dom_sf"/>
</dbReference>
<dbReference type="CDD" id="cd05731">
    <property type="entry name" value="Ig3_L1-CAM_like"/>
    <property type="match status" value="1"/>
</dbReference>
<dbReference type="CDD" id="cd00063">
    <property type="entry name" value="FN3"/>
    <property type="match status" value="4"/>
</dbReference>
<dbReference type="FunFam" id="2.60.40.10:FF:000038">
    <property type="entry name" value="Neuronal cell adhesion molecule"/>
    <property type="match status" value="1"/>
</dbReference>
<evidence type="ECO:0000259" key="27">
    <source>
        <dbReference type="PROSITE" id="PS50853"/>
    </source>
</evidence>
<evidence type="ECO:0000256" key="17">
    <source>
        <dbReference type="ARBA" id="ARBA00023157"/>
    </source>
</evidence>
<feature type="domain" description="Fibronectin type-III" evidence="27">
    <location>
        <begin position="819"/>
        <end position="921"/>
    </location>
</feature>
<gene>
    <name evidence="28" type="ORF">HJG63_002819</name>
</gene>
<keyword evidence="10 25" id="KW-0732">Signal</keyword>
<dbReference type="GO" id="GO:0005886">
    <property type="term" value="C:plasma membrane"/>
    <property type="evidence" value="ECO:0007669"/>
    <property type="project" value="UniProtKB-SubCell"/>
</dbReference>
<dbReference type="CDD" id="cd00096">
    <property type="entry name" value="Ig"/>
    <property type="match status" value="1"/>
</dbReference>
<evidence type="ECO:0000256" key="24">
    <source>
        <dbReference type="SAM" id="Phobius"/>
    </source>
</evidence>
<dbReference type="Pfam" id="PF13927">
    <property type="entry name" value="Ig_3"/>
    <property type="match status" value="2"/>
</dbReference>
<evidence type="ECO:0000313" key="28">
    <source>
        <dbReference type="EMBL" id="KAF6473615.1"/>
    </source>
</evidence>
<dbReference type="SMART" id="SM00060">
    <property type="entry name" value="FN3"/>
    <property type="match status" value="4"/>
</dbReference>
<evidence type="ECO:0000256" key="12">
    <source>
        <dbReference type="ARBA" id="ARBA00022782"/>
    </source>
</evidence>
<dbReference type="PRINTS" id="PR00014">
    <property type="entry name" value="FNTYPEIII"/>
</dbReference>
<evidence type="ECO:0000256" key="15">
    <source>
        <dbReference type="ARBA" id="ARBA00022989"/>
    </source>
</evidence>
<evidence type="ECO:0000256" key="21">
    <source>
        <dbReference type="ARBA" id="ARBA00072847"/>
    </source>
</evidence>
<evidence type="ECO:0000256" key="5">
    <source>
        <dbReference type="ARBA" id="ARBA00022475"/>
    </source>
</evidence>
<keyword evidence="15 24" id="KW-1133">Transmembrane helix</keyword>
<dbReference type="SMART" id="SM00409">
    <property type="entry name" value="IG"/>
    <property type="match status" value="6"/>
</dbReference>
<feature type="transmembrane region" description="Helical" evidence="24">
    <location>
        <begin position="1090"/>
        <end position="1111"/>
    </location>
</feature>
<evidence type="ECO:0000256" key="6">
    <source>
        <dbReference type="ARBA" id="ARBA00022525"/>
    </source>
</evidence>
<dbReference type="PROSITE" id="PS50835">
    <property type="entry name" value="IG_LIKE"/>
    <property type="match status" value="6"/>
</dbReference>
<feature type="domain" description="Ig-like" evidence="26">
    <location>
        <begin position="338"/>
        <end position="424"/>
    </location>
</feature>
<evidence type="ECO:0000256" key="25">
    <source>
        <dbReference type="SAM" id="SignalP"/>
    </source>
</evidence>
<evidence type="ECO:0000256" key="11">
    <source>
        <dbReference type="ARBA" id="ARBA00022737"/>
    </source>
</evidence>
<keyword evidence="12" id="KW-0221">Differentiation</keyword>
<comment type="subunit">
    <text evidence="20">May interact with L1CAM. May interact with ITGB1/ITGA1 heterodimer and ITGB1/ITGA2 heterodimer as well as with ANK3.</text>
</comment>